<gene>
    <name evidence="1" type="ORF">CGZ54_27820</name>
</gene>
<protein>
    <submittedName>
        <fullName evidence="1">Uncharacterized protein</fullName>
    </submittedName>
</protein>
<sequence>TEPIWYVSMSSGFGVNFRDQQGAIDVRLACLQIDPKVCHQRGSNSYWWNWSWLDMNTFYPAYFYVIQSWERWTDWKYNYYPGAVMPRGEPKWTPCRQCMPSHINGRTNRMQKALGFQRRVYCYPFIEAEMRECMESDPHQDNVKWIIFLKVNVIYFMWDIYVRAECNLTQPFMFWMKQGFRFLSFTHEFNHDTLHWYLHQLGSAPNVAGGCRTKSCQTDYNFNHPDVNYPNQCDFCPFMHWLCNEAIKKDNSLTINIRCEQECNWGGDDHVDAACIPQMCYRMAIVNTRRSHLYEYSVCNRERYTLEMVPTAQPHIRIAHINWVFDFS</sequence>
<evidence type="ECO:0000313" key="1">
    <source>
        <dbReference type="EMBL" id="PJG36530.1"/>
    </source>
</evidence>
<dbReference type="EMBL" id="NMVR01000131">
    <property type="protein sequence ID" value="PJG36530.1"/>
    <property type="molecule type" value="Genomic_DNA"/>
</dbReference>
<accession>A0AAP8GFN9</accession>
<dbReference type="AlphaFoldDB" id="A0AAP8GFN9"/>
<dbReference type="Proteomes" id="UP000231328">
    <property type="component" value="Unassembled WGS sequence"/>
</dbReference>
<name>A0AAP8GFN9_9ENTR</name>
<feature type="non-terminal residue" evidence="1">
    <location>
        <position position="1"/>
    </location>
</feature>
<organism evidence="1 2">
    <name type="scientific">Enterobacter hormaechei</name>
    <dbReference type="NCBI Taxonomy" id="158836"/>
    <lineage>
        <taxon>Bacteria</taxon>
        <taxon>Pseudomonadati</taxon>
        <taxon>Pseudomonadota</taxon>
        <taxon>Gammaproteobacteria</taxon>
        <taxon>Enterobacterales</taxon>
        <taxon>Enterobacteriaceae</taxon>
        <taxon>Enterobacter</taxon>
        <taxon>Enterobacter cloacae complex</taxon>
    </lineage>
</organism>
<feature type="non-terminal residue" evidence="1">
    <location>
        <position position="328"/>
    </location>
</feature>
<comment type="caution">
    <text evidence="1">The sequence shown here is derived from an EMBL/GenBank/DDBJ whole genome shotgun (WGS) entry which is preliminary data.</text>
</comment>
<reference evidence="1 2" key="1">
    <citation type="submission" date="2017-07" db="EMBL/GenBank/DDBJ databases">
        <title>Draft genome sequence of Enterobacter cloacae ST128, a clinical strain coproducing KPC-2 and NDM-1 carbapenemases.</title>
        <authorList>
            <person name="Li X."/>
        </authorList>
    </citation>
    <scope>NUCLEOTIDE SEQUENCE [LARGE SCALE GENOMIC DNA]</scope>
    <source>
        <strain evidence="1 2">HBY</strain>
    </source>
</reference>
<proteinExistence type="predicted"/>
<evidence type="ECO:0000313" key="2">
    <source>
        <dbReference type="Proteomes" id="UP000231328"/>
    </source>
</evidence>